<protein>
    <submittedName>
        <fullName evidence="2">Type III secretion system needle length determinant</fullName>
    </submittedName>
</protein>
<evidence type="ECO:0000313" key="3">
    <source>
        <dbReference type="Proteomes" id="UP001168109"/>
    </source>
</evidence>
<dbReference type="NCBIfam" id="TIGR02514">
    <property type="entry name" value="type_III_yscP"/>
    <property type="match status" value="1"/>
</dbReference>
<feature type="compositionally biased region" description="Basic and acidic residues" evidence="1">
    <location>
        <begin position="158"/>
        <end position="169"/>
    </location>
</feature>
<evidence type="ECO:0000313" key="2">
    <source>
        <dbReference type="EMBL" id="MDM5130244.1"/>
    </source>
</evidence>
<organism evidence="2 3">
    <name type="scientific">Aeromonas piscicola</name>
    <dbReference type="NCBI Taxonomy" id="600645"/>
    <lineage>
        <taxon>Bacteria</taxon>
        <taxon>Pseudomonadati</taxon>
        <taxon>Pseudomonadota</taxon>
        <taxon>Gammaproteobacteria</taxon>
        <taxon>Aeromonadales</taxon>
        <taxon>Aeromonadaceae</taxon>
        <taxon>Aeromonas</taxon>
    </lineage>
</organism>
<feature type="compositionally biased region" description="Basic and acidic residues" evidence="1">
    <location>
        <begin position="141"/>
        <end position="152"/>
    </location>
</feature>
<feature type="compositionally biased region" description="Low complexity" evidence="1">
    <location>
        <begin position="76"/>
        <end position="96"/>
    </location>
</feature>
<proteinExistence type="predicted"/>
<keyword evidence="3" id="KW-1185">Reference proteome</keyword>
<sequence>MNRILPIKGAVTAPGDAPMAEANRSQQQRFEQAMRLEQEQKATYQHRANGQSKTQEPRLQQLLQTQEPQPQPQPQPQQLLQTQEPQPQQLLQTQQQKKQAADTARQPDISASHSQSKQLQTQPFITREASGLSAPAISEVTARDQKEIESKKSQKMLDTQDKKLEDGTRGVELPAPENSFLAPSSMVNTPTPRLPLEGAGGSAPESALATLPSLVKEQVPHPKQEGHDSQQHDMQVTGITAGAEVPPGAEQAALQQGGASLPEDVEFVERKASDTVINELTLTDEMPEAGDQLIPPQVKTPGDLQLARMAPAESNRELGQLLERLAVDIYQELGSPERPPLLRLTLPALGELAIRIEHHHGEMQIEILATTQGELLLNQGRSELIDRLQRLHPGERVTLDLFSQPDRDQGSRQQRSIYDEWDADA</sequence>
<feature type="region of interest" description="Disordered" evidence="1">
    <location>
        <begin position="401"/>
        <end position="425"/>
    </location>
</feature>
<feature type="compositionally biased region" description="Low complexity" evidence="1">
    <location>
        <begin position="57"/>
        <end position="68"/>
    </location>
</feature>
<dbReference type="RefSeq" id="WP_290041152.1">
    <property type="nucleotide sequence ID" value="NZ_JAOPLU010000001.1"/>
</dbReference>
<feature type="compositionally biased region" description="Polar residues" evidence="1">
    <location>
        <begin position="41"/>
        <end position="54"/>
    </location>
</feature>
<accession>A0ABT7Q8G3</accession>
<dbReference type="CDD" id="cd17467">
    <property type="entry name" value="T3SS_YscP_C"/>
    <property type="match status" value="1"/>
</dbReference>
<dbReference type="EMBL" id="JAOPLU010000001">
    <property type="protein sequence ID" value="MDM5130244.1"/>
    <property type="molecule type" value="Genomic_DNA"/>
</dbReference>
<dbReference type="InterPro" id="IPR013354">
    <property type="entry name" value="T3SS_YscP_C"/>
</dbReference>
<gene>
    <name evidence="2" type="ORF">OB962_04395</name>
</gene>
<feature type="compositionally biased region" description="Polar residues" evidence="1">
    <location>
        <begin position="181"/>
        <end position="191"/>
    </location>
</feature>
<evidence type="ECO:0000256" key="1">
    <source>
        <dbReference type="SAM" id="MobiDB-lite"/>
    </source>
</evidence>
<dbReference type="Proteomes" id="UP001168109">
    <property type="component" value="Unassembled WGS sequence"/>
</dbReference>
<feature type="compositionally biased region" description="Polar residues" evidence="1">
    <location>
        <begin position="109"/>
        <end position="124"/>
    </location>
</feature>
<comment type="caution">
    <text evidence="2">The sequence shown here is derived from an EMBL/GenBank/DDBJ whole genome shotgun (WGS) entry which is preliminary data.</text>
</comment>
<reference evidence="2" key="1">
    <citation type="submission" date="2024-05" db="EMBL/GenBank/DDBJ databases">
        <title>WGS of Aeromonas isolates.</title>
        <authorList>
            <person name="Lee H."/>
        </authorList>
    </citation>
    <scope>NUCLEOTIDE SEQUENCE</scope>
    <source>
        <strain evidence="2">LP308</strain>
    </source>
</reference>
<name>A0ABT7Q8G3_9GAMM</name>
<feature type="region of interest" description="Disordered" evidence="1">
    <location>
        <begin position="1"/>
        <end position="206"/>
    </location>
</feature>